<dbReference type="STRING" id="1123367.GCA_000621305_02660"/>
<dbReference type="PANTHER" id="PTHR35530:SF1">
    <property type="entry name" value="2-HYDROXYMUCONATE TAUTOMERASE"/>
    <property type="match status" value="1"/>
</dbReference>
<dbReference type="SUPFAM" id="SSF55331">
    <property type="entry name" value="Tautomerase/MIF"/>
    <property type="match status" value="1"/>
</dbReference>
<evidence type="ECO:0000256" key="2">
    <source>
        <dbReference type="ARBA" id="ARBA00023235"/>
    </source>
</evidence>
<evidence type="ECO:0000259" key="3">
    <source>
        <dbReference type="Pfam" id="PF01361"/>
    </source>
</evidence>
<dbReference type="InterPro" id="IPR014347">
    <property type="entry name" value="Tautomerase/MIF_sf"/>
</dbReference>
<sequence>MPIIEMHMMQGRSDAQKRAVAGAVTEAVARSLGCSPETVRILITEHGTEEFFVAGLTMAERAERQRRTASQEQNP</sequence>
<dbReference type="AlphaFoldDB" id="N6Y6Z0"/>
<dbReference type="Gene3D" id="3.30.429.10">
    <property type="entry name" value="Macrophage Migration Inhibitory Factor"/>
    <property type="match status" value="1"/>
</dbReference>
<dbReference type="EMBL" id="AMXE01000007">
    <property type="protein sequence ID" value="ENO89996.1"/>
    <property type="molecule type" value="Genomic_DNA"/>
</dbReference>
<dbReference type="Pfam" id="PF01361">
    <property type="entry name" value="Tautomerase"/>
    <property type="match status" value="1"/>
</dbReference>
<dbReference type="eggNOG" id="COG1942">
    <property type="taxonomic scope" value="Bacteria"/>
</dbReference>
<evidence type="ECO:0000256" key="1">
    <source>
        <dbReference type="ARBA" id="ARBA00006723"/>
    </source>
</evidence>
<keyword evidence="2 4" id="KW-0413">Isomerase</keyword>
<dbReference type="PANTHER" id="PTHR35530">
    <property type="entry name" value="TAUTOMERASE-RELATED"/>
    <property type="match status" value="1"/>
</dbReference>
<comment type="caution">
    <text evidence="4">The sequence shown here is derived from an EMBL/GenBank/DDBJ whole genome shotgun (WGS) entry which is preliminary data.</text>
</comment>
<evidence type="ECO:0000313" key="4">
    <source>
        <dbReference type="EMBL" id="ENO89996.1"/>
    </source>
</evidence>
<dbReference type="OrthoDB" id="9804765at2"/>
<organism evidence="4 5">
    <name type="scientific">Thauera linaloolentis (strain DSM 12138 / JCM 21573 / CCUG 41526 / CIP 105981 / IAM 15112 / NBRC 102519 / 47Lol)</name>
    <dbReference type="NCBI Taxonomy" id="1123367"/>
    <lineage>
        <taxon>Bacteria</taxon>
        <taxon>Pseudomonadati</taxon>
        <taxon>Pseudomonadota</taxon>
        <taxon>Betaproteobacteria</taxon>
        <taxon>Rhodocyclales</taxon>
        <taxon>Zoogloeaceae</taxon>
        <taxon>Thauera</taxon>
    </lineage>
</organism>
<name>N6Y6Z0_THAL4</name>
<dbReference type="InterPro" id="IPR004370">
    <property type="entry name" value="4-OT-like_dom"/>
</dbReference>
<feature type="domain" description="4-oxalocrotonate tautomerase-like" evidence="3">
    <location>
        <begin position="2"/>
        <end position="59"/>
    </location>
</feature>
<accession>N6Y6Z0</accession>
<dbReference type="Proteomes" id="UP000013232">
    <property type="component" value="Unassembled WGS sequence"/>
</dbReference>
<keyword evidence="5" id="KW-1185">Reference proteome</keyword>
<evidence type="ECO:0000313" key="5">
    <source>
        <dbReference type="Proteomes" id="UP000013232"/>
    </source>
</evidence>
<reference evidence="4 5" key="1">
    <citation type="submission" date="2012-09" db="EMBL/GenBank/DDBJ databases">
        <title>Draft Genome Sequences of 6 Strains from Genus Thauera.</title>
        <authorList>
            <person name="Liu B."/>
            <person name="Shapleigh J.P."/>
            <person name="Frostegard A.H."/>
        </authorList>
    </citation>
    <scope>NUCLEOTIDE SEQUENCE [LARGE SCALE GENOMIC DNA]</scope>
    <source>
        <strain evidence="5">47Lol / DSM 12138</strain>
    </source>
</reference>
<gene>
    <name evidence="4" type="ORF">C666_03885</name>
</gene>
<dbReference type="RefSeq" id="WP_004334023.1">
    <property type="nucleotide sequence ID" value="NZ_AMXE01000007.1"/>
</dbReference>
<protein>
    <submittedName>
        <fullName evidence="4">4-oxalocrotonate isomerase</fullName>
    </submittedName>
</protein>
<comment type="similarity">
    <text evidence="1">Belongs to the 4-oxalocrotonate tautomerase family.</text>
</comment>
<proteinExistence type="inferred from homology"/>
<dbReference type="GO" id="GO:0016853">
    <property type="term" value="F:isomerase activity"/>
    <property type="evidence" value="ECO:0007669"/>
    <property type="project" value="UniProtKB-KW"/>
</dbReference>